<proteinExistence type="predicted"/>
<feature type="domain" description="SET" evidence="7">
    <location>
        <begin position="26"/>
        <end position="141"/>
    </location>
</feature>
<dbReference type="PANTHER" id="PTHR16515">
    <property type="entry name" value="PR DOMAIN ZINC FINGER PROTEIN"/>
    <property type="match status" value="1"/>
</dbReference>
<dbReference type="SMART" id="SM00355">
    <property type="entry name" value="ZnF_C2H2"/>
    <property type="match status" value="8"/>
</dbReference>
<dbReference type="Proteomes" id="UP000562322">
    <property type="component" value="Unassembled WGS sequence"/>
</dbReference>
<feature type="compositionally biased region" description="Basic and acidic residues" evidence="5">
    <location>
        <begin position="1086"/>
        <end position="1102"/>
    </location>
</feature>
<dbReference type="PANTHER" id="PTHR16515:SF37">
    <property type="entry name" value="PR DOMAIN ZINC FINGER PROTEIN 2"/>
    <property type="match status" value="1"/>
</dbReference>
<feature type="compositionally biased region" description="Low complexity" evidence="5">
    <location>
        <begin position="1006"/>
        <end position="1015"/>
    </location>
</feature>
<dbReference type="Pfam" id="PF00096">
    <property type="entry name" value="zf-C2H2"/>
    <property type="match status" value="2"/>
</dbReference>
<keyword evidence="4" id="KW-0479">Metal-binding</keyword>
<feature type="region of interest" description="Disordered" evidence="5">
    <location>
        <begin position="689"/>
        <end position="776"/>
    </location>
</feature>
<dbReference type="GO" id="GO:0010468">
    <property type="term" value="P:regulation of gene expression"/>
    <property type="evidence" value="ECO:0007669"/>
    <property type="project" value="TreeGrafter"/>
</dbReference>
<comment type="caution">
    <text evidence="8">The sequence shown here is derived from an EMBL/GenBank/DDBJ whole genome shotgun (WGS) entry which is preliminary data.</text>
</comment>
<dbReference type="Gene3D" id="2.170.270.10">
    <property type="entry name" value="SET domain"/>
    <property type="match status" value="1"/>
</dbReference>
<evidence type="ECO:0000313" key="9">
    <source>
        <dbReference type="Proteomes" id="UP000562322"/>
    </source>
</evidence>
<feature type="region of interest" description="Disordered" evidence="5">
    <location>
        <begin position="887"/>
        <end position="934"/>
    </location>
</feature>
<keyword evidence="9" id="KW-1185">Reference proteome</keyword>
<feature type="compositionally biased region" description="Acidic residues" evidence="5">
    <location>
        <begin position="1234"/>
        <end position="1251"/>
    </location>
</feature>
<feature type="domain" description="C2H2-type" evidence="6">
    <location>
        <begin position="350"/>
        <end position="372"/>
    </location>
</feature>
<feature type="compositionally biased region" description="Low complexity" evidence="5">
    <location>
        <begin position="1542"/>
        <end position="1565"/>
    </location>
</feature>
<feature type="region of interest" description="Disordered" evidence="5">
    <location>
        <begin position="1541"/>
        <end position="1569"/>
    </location>
</feature>
<dbReference type="FunFam" id="3.30.160.60:FF:002781">
    <property type="entry name" value="PR/SET domain 2"/>
    <property type="match status" value="1"/>
</dbReference>
<dbReference type="InterPro" id="IPR013087">
    <property type="entry name" value="Znf_C2H2_type"/>
</dbReference>
<evidence type="ECO:0000256" key="4">
    <source>
        <dbReference type="PROSITE-ProRule" id="PRU00042"/>
    </source>
</evidence>
<sequence length="1698" mass="187501">QNTTEPAVVVETLADVPEHVLRGLPEDVRLFPSAVDKTRLGVWATKSILKGKKFGPFVGDKKKRSQVKSNVYMWEVYYPNLGWMCVDATDPKKGNWLRYINWARSGKEQNLFPLEINRTIYYKSLKVSMSGKNQYFWTIRNSDSGLALVVVIASSRGAGSSERRSGWTFGDKGKKKTQEGKNRGKKVTDSKQKKTDLDSSADMRDSKEGHKEEDEKPSVSAVLSLEQTAVIQEMVNQDVLPKLMVPSPTSEVQIVTEDKPGEAINCASDDLDEDEEEEDEEEDDDEETEDTNMPKENAEMPLICEEKLDSMEDQKSTSEESPESSPKKLVVKIPKARGESNGDVQETFMFPCQHCERKFTTKQGLERHMHIHISTINHAFKCRYCGKAFGTQINRRRHERRHEAGPKRKPFLTLTSSQHLDNASDSQGIVSDGLKDDLTVSSLVQDSVGLDSEKVCQEMSNSAFAEENKEPKELHPCKYCKKVFGTHTNMRRHQRRVHERHLIPKGVRRKGFFPEEPPLQTEQAPPVQSVYIASTEIEEEGEVDDVYIMDISSNISENLNYYIDGKIQSNSSTSNCDVIQMESNSADLYGLNCIISPVTVEISSNLKVTQTHVSEPPKEPSSSGSNESKKRRTASPPLVPKIKTEIDPEPITPTSSLNLPLSISTESLPFHKEKGVYLSSKLKQLLQTQDSKITPSSEIPKLGPSVTSSPILPPASSRFKRRTSSPPSSPQHSPVLRDFAKSGEGKTVWNDNLRSSKMPKLESHSNSPAWSLPGREEREAMSPLCFEDYKISKDWTAAPTFGNVCNQQPLDLSSGVKQKSDVKNKNQVPWESVLDLSVHKKPCGDTEIKECKENSVQPACSGVKKKKPTTCMLQKVLLNEYNGMDVATDSSPSVNRSPSPSKSLESQAEPDTDPSLSTSSSIDPQPLSSSVSLVPQTSAVPSACHLPPLLTPTHPPSPPPCPPVLTVATSPPPLLPTMVLPIPDVSASATNTSSCPSPLSNTTTQSPLPVLSPTVSPSPSPVPSVEPLISAPSPGPPTLSSSSSSSSSSSFSSSSSSSSPSPPPLSVVSSVVSSADNLENTLPIIKQEETENEQKAREDPRTSSESGVVQETFNKSFVCNVCESPFLSIKDLTKHLSVHAEEWPFKCEFCVQLFRDKTDLSEHRFLLHGVGNIFVCSVCKKEFAFLCNLQQHQRDLHPDKECTHHEFESGTLRPQNFTDPSKANIEHMQSLSEDSLEPSKEEEDEDLNDSSEELYTTIKIMASGVKSKDPDVRMGLNQHYPSFKPPPFQYHHRNPMGIGVTATNFTTHNIPQTFTTAIRCTKCGKSVDNMPELHKHILACASASDKKRYTPKKNPVPLKQTVQPKNGMVLISGPGKNAFRRMGQPKRLNFNVEISKMSSNKLKISALKKKNQLVQKAILQKKKSAQQKAELKNNPSESDSHICPYCNREFTYIGSLNKHASYSCPKKPISPSSKKNSSKKAASLSPANSEKGSNQRRRTADAEIKMQSTQPHLGKTRARTSGPAQIQLASASFKSRQNVKFVSSIRSKKPNSSSSLRNSSPVRVSKMTHVDGKKTKVVARNSSSGISSKATRKLHVRIQRSNKAVLPSKAAVASKKKADRFTIKSRERIGGPITRSLQQAANAEAAESKRDESSTKQELKDFSYRLRLASRCPSSSAHNTSTRQCKKSSCPASHFLKE</sequence>
<dbReference type="PROSITE" id="PS50280">
    <property type="entry name" value="SET"/>
    <property type="match status" value="1"/>
</dbReference>
<feature type="domain" description="C2H2-type" evidence="6">
    <location>
        <begin position="1174"/>
        <end position="1202"/>
    </location>
</feature>
<keyword evidence="4" id="KW-0863">Zinc-finger</keyword>
<dbReference type="GO" id="GO:0008270">
    <property type="term" value="F:zinc ion binding"/>
    <property type="evidence" value="ECO:0007669"/>
    <property type="project" value="UniProtKB-KW"/>
</dbReference>
<gene>
    <name evidence="8" type="primary">Prdm2</name>
    <name evidence="8" type="ORF">ALELAT_R02999</name>
</gene>
<dbReference type="Pfam" id="PF21549">
    <property type="entry name" value="PRDM2_PR"/>
    <property type="match status" value="1"/>
</dbReference>
<feature type="non-terminal residue" evidence="8">
    <location>
        <position position="1"/>
    </location>
</feature>
<feature type="domain" description="C2H2-type" evidence="6">
    <location>
        <begin position="380"/>
        <end position="407"/>
    </location>
</feature>
<feature type="region of interest" description="Disordered" evidence="5">
    <location>
        <begin position="1464"/>
        <end position="1525"/>
    </location>
</feature>
<evidence type="ECO:0000256" key="3">
    <source>
        <dbReference type="PIRSR" id="PIRSR002395-1"/>
    </source>
</evidence>
<dbReference type="InterPro" id="IPR001214">
    <property type="entry name" value="SET_dom"/>
</dbReference>
<feature type="region of interest" description="Disordered" evidence="5">
    <location>
        <begin position="310"/>
        <end position="329"/>
    </location>
</feature>
<dbReference type="InterPro" id="IPR044414">
    <property type="entry name" value="PRDM2_PR-SET"/>
</dbReference>
<feature type="compositionally biased region" description="Polar residues" evidence="5">
    <location>
        <begin position="1673"/>
        <end position="1683"/>
    </location>
</feature>
<feature type="compositionally biased region" description="Low complexity" evidence="5">
    <location>
        <begin position="913"/>
        <end position="934"/>
    </location>
</feature>
<reference evidence="8 9" key="1">
    <citation type="submission" date="2019-09" db="EMBL/GenBank/DDBJ databases">
        <title>Bird 10,000 Genomes (B10K) Project - Family phase.</title>
        <authorList>
            <person name="Zhang G."/>
        </authorList>
    </citation>
    <scope>NUCLEOTIDE SEQUENCE [LARGE SCALE GENOMIC DNA]</scope>
    <source>
        <strain evidence="8">B10K-DU-001-39</strain>
        <tissue evidence="8">Muscle</tissue>
    </source>
</reference>
<feature type="region of interest" description="Disordered" evidence="5">
    <location>
        <begin position="1229"/>
        <end position="1251"/>
    </location>
</feature>
<keyword evidence="1" id="KW-0805">Transcription regulation</keyword>
<dbReference type="PIRSF" id="PIRSF002395">
    <property type="entry name" value="RIZ_SET"/>
    <property type="match status" value="1"/>
</dbReference>
<evidence type="ECO:0000259" key="7">
    <source>
        <dbReference type="PROSITE" id="PS50280"/>
    </source>
</evidence>
<feature type="cross-link" description="Glycyl lysine isopeptide (Lys-Gly) (interchain with G-Cter in SUMO2)" evidence="3">
    <location>
        <position position="760"/>
    </location>
</feature>
<feature type="domain" description="C2H2-type" evidence="6">
    <location>
        <begin position="1117"/>
        <end position="1144"/>
    </location>
</feature>
<dbReference type="EMBL" id="VXAV01005786">
    <property type="protein sequence ID" value="NXL89118.1"/>
    <property type="molecule type" value="Genomic_DNA"/>
</dbReference>
<protein>
    <submittedName>
        <fullName evidence="8">PRDM2 protein</fullName>
    </submittedName>
</protein>
<dbReference type="FunFam" id="3.30.160.60:FF:000724">
    <property type="entry name" value="PR domain zinc finger protein 2"/>
    <property type="match status" value="1"/>
</dbReference>
<feature type="non-terminal residue" evidence="8">
    <location>
        <position position="1698"/>
    </location>
</feature>
<feature type="compositionally biased region" description="Basic and acidic residues" evidence="5">
    <location>
        <begin position="1646"/>
        <end position="1660"/>
    </location>
</feature>
<dbReference type="Gene3D" id="3.30.160.60">
    <property type="entry name" value="Classic Zinc Finger"/>
    <property type="match status" value="3"/>
</dbReference>
<dbReference type="PROSITE" id="PS50157">
    <property type="entry name" value="ZINC_FINGER_C2H2_2"/>
    <property type="match status" value="7"/>
</dbReference>
<accession>A0A7L0WD68</accession>
<dbReference type="InterPro" id="IPR009170">
    <property type="entry name" value="PRDM2"/>
</dbReference>
<feature type="region of interest" description="Disordered" evidence="5">
    <location>
        <begin position="1673"/>
        <end position="1698"/>
    </location>
</feature>
<dbReference type="Pfam" id="PF13912">
    <property type="entry name" value="zf-C2H2_6"/>
    <property type="match status" value="2"/>
</dbReference>
<feature type="compositionally biased region" description="Low complexity" evidence="5">
    <location>
        <begin position="1464"/>
        <end position="1489"/>
    </location>
</feature>
<feature type="cross-link" description="Glycyl lysine isopeptide (Lys-Gly) (interchain with G-Cter in SUMO2)" evidence="3">
    <location>
        <position position="643"/>
    </location>
</feature>
<evidence type="ECO:0000313" key="8">
    <source>
        <dbReference type="EMBL" id="NXL89118.1"/>
    </source>
</evidence>
<feature type="compositionally biased region" description="Low complexity" evidence="5">
    <location>
        <begin position="890"/>
        <end position="903"/>
    </location>
</feature>
<feature type="compositionally biased region" description="Basic and acidic residues" evidence="5">
    <location>
        <begin position="176"/>
        <end position="217"/>
    </location>
</feature>
<dbReference type="InterPro" id="IPR036236">
    <property type="entry name" value="Znf_C2H2_sf"/>
</dbReference>
<dbReference type="GO" id="GO:0042054">
    <property type="term" value="F:histone methyltransferase activity"/>
    <property type="evidence" value="ECO:0007669"/>
    <property type="project" value="InterPro"/>
</dbReference>
<feature type="region of interest" description="Disordered" evidence="5">
    <location>
        <begin position="1628"/>
        <end position="1660"/>
    </location>
</feature>
<evidence type="ECO:0000256" key="2">
    <source>
        <dbReference type="ARBA" id="ARBA00023163"/>
    </source>
</evidence>
<dbReference type="InterPro" id="IPR046341">
    <property type="entry name" value="SET_dom_sf"/>
</dbReference>
<evidence type="ECO:0000256" key="5">
    <source>
        <dbReference type="SAM" id="MobiDB-lite"/>
    </source>
</evidence>
<feature type="compositionally biased region" description="Polar residues" evidence="5">
    <location>
        <begin position="988"/>
        <end position="1005"/>
    </location>
</feature>
<keyword evidence="4" id="KW-0862">Zinc</keyword>
<feature type="compositionally biased region" description="Low complexity" evidence="5">
    <location>
        <begin position="724"/>
        <end position="734"/>
    </location>
</feature>
<feature type="compositionally biased region" description="Low complexity" evidence="5">
    <location>
        <begin position="1025"/>
        <end position="1059"/>
    </location>
</feature>
<feature type="region of interest" description="Disordered" evidence="5">
    <location>
        <begin position="159"/>
        <end position="220"/>
    </location>
</feature>
<dbReference type="InterPro" id="IPR050331">
    <property type="entry name" value="Zinc_finger"/>
</dbReference>
<evidence type="ECO:0000259" key="6">
    <source>
        <dbReference type="PROSITE" id="PS50157"/>
    </source>
</evidence>
<dbReference type="OrthoDB" id="6414306at2759"/>
<organism evidence="8 9">
    <name type="scientific">Alectura lathami</name>
    <name type="common">Australian brush turkey</name>
    <dbReference type="NCBI Taxonomy" id="81907"/>
    <lineage>
        <taxon>Eukaryota</taxon>
        <taxon>Metazoa</taxon>
        <taxon>Chordata</taxon>
        <taxon>Craniata</taxon>
        <taxon>Vertebrata</taxon>
        <taxon>Euteleostomi</taxon>
        <taxon>Archelosauria</taxon>
        <taxon>Archosauria</taxon>
        <taxon>Dinosauria</taxon>
        <taxon>Saurischia</taxon>
        <taxon>Theropoda</taxon>
        <taxon>Coelurosauria</taxon>
        <taxon>Aves</taxon>
        <taxon>Neognathae</taxon>
        <taxon>Galloanserae</taxon>
        <taxon>Galliformes</taxon>
        <taxon>Megapodiidae</taxon>
        <taxon>Alectura</taxon>
    </lineage>
</organism>
<dbReference type="PROSITE" id="PS00028">
    <property type="entry name" value="ZINC_FINGER_C2H2_1"/>
    <property type="match status" value="6"/>
</dbReference>
<feature type="domain" description="C2H2-type" evidence="6">
    <location>
        <begin position="1441"/>
        <end position="1468"/>
    </location>
</feature>
<evidence type="ECO:0000256" key="1">
    <source>
        <dbReference type="ARBA" id="ARBA00023015"/>
    </source>
</evidence>
<feature type="domain" description="C2H2-type" evidence="6">
    <location>
        <begin position="1145"/>
        <end position="1168"/>
    </location>
</feature>
<feature type="region of interest" description="Disordered" evidence="5">
    <location>
        <begin position="609"/>
        <end position="656"/>
    </location>
</feature>
<feature type="region of interest" description="Disordered" evidence="5">
    <location>
        <begin position="988"/>
        <end position="1108"/>
    </location>
</feature>
<name>A0A7L0WD68_ALELA</name>
<feature type="domain" description="C2H2-type" evidence="6">
    <location>
        <begin position="475"/>
        <end position="498"/>
    </location>
</feature>
<dbReference type="GO" id="GO:0005634">
    <property type="term" value="C:nucleus"/>
    <property type="evidence" value="ECO:0007669"/>
    <property type="project" value="TreeGrafter"/>
</dbReference>
<feature type="region of interest" description="Disordered" evidence="5">
    <location>
        <begin position="251"/>
        <end position="299"/>
    </location>
</feature>
<keyword evidence="2" id="KW-0804">Transcription</keyword>
<dbReference type="SUPFAM" id="SSF57667">
    <property type="entry name" value="beta-beta-alpha zinc fingers"/>
    <property type="match status" value="2"/>
</dbReference>
<feature type="compositionally biased region" description="Acidic residues" evidence="5">
    <location>
        <begin position="269"/>
        <end position="290"/>
    </location>
</feature>
<dbReference type="CDD" id="cd19188">
    <property type="entry name" value="PR-SET_PRDM2"/>
    <property type="match status" value="1"/>
</dbReference>